<comment type="catalytic activity">
    <reaction evidence="15">
        <text>Preferential cleavage: (Ac)2-L-Lys-D-Ala-|-D-Ala. Also transpeptidation of peptidyl-alanyl moieties that are N-acyl substituents of D-alanine.</text>
        <dbReference type="EC" id="3.4.16.4"/>
    </reaction>
</comment>
<dbReference type="FunFam" id="1.10.3810.10:FF:000001">
    <property type="entry name" value="Penicillin-binding protein 1A"/>
    <property type="match status" value="1"/>
</dbReference>
<evidence type="ECO:0000256" key="1">
    <source>
        <dbReference type="ARBA" id="ARBA00004236"/>
    </source>
</evidence>
<keyword evidence="10" id="KW-0133">Cell shape</keyword>
<dbReference type="Proteomes" id="UP000228996">
    <property type="component" value="Unassembled WGS sequence"/>
</dbReference>
<feature type="domain" description="Glycosyl transferase family 51" evidence="19">
    <location>
        <begin position="75"/>
        <end position="250"/>
    </location>
</feature>
<keyword evidence="17" id="KW-0812">Transmembrane</keyword>
<keyword evidence="14" id="KW-0961">Cell wall biogenesis/degradation</keyword>
<proteinExistence type="inferred from homology"/>
<dbReference type="GO" id="GO:0071555">
    <property type="term" value="P:cell wall organization"/>
    <property type="evidence" value="ECO:0007669"/>
    <property type="project" value="UniProtKB-KW"/>
</dbReference>
<evidence type="ECO:0000313" key="21">
    <source>
        <dbReference type="Proteomes" id="UP000228996"/>
    </source>
</evidence>
<dbReference type="GO" id="GO:0006508">
    <property type="term" value="P:proteolysis"/>
    <property type="evidence" value="ECO:0007669"/>
    <property type="project" value="UniProtKB-KW"/>
</dbReference>
<comment type="similarity">
    <text evidence="3">In the N-terminal section; belongs to the glycosyltransferase 51 family.</text>
</comment>
<dbReference type="SUPFAM" id="SSF56601">
    <property type="entry name" value="beta-lactamase/transpeptidase-like"/>
    <property type="match status" value="1"/>
</dbReference>
<dbReference type="InterPro" id="IPR001264">
    <property type="entry name" value="Glyco_trans_51"/>
</dbReference>
<evidence type="ECO:0000256" key="15">
    <source>
        <dbReference type="ARBA" id="ARBA00034000"/>
    </source>
</evidence>
<evidence type="ECO:0000256" key="7">
    <source>
        <dbReference type="ARBA" id="ARBA00022676"/>
    </source>
</evidence>
<dbReference type="InterPro" id="IPR050396">
    <property type="entry name" value="Glycosyltr_51/Transpeptidase"/>
</dbReference>
<dbReference type="EMBL" id="PEYO01000010">
    <property type="protein sequence ID" value="PIU03697.1"/>
    <property type="molecule type" value="Genomic_DNA"/>
</dbReference>
<keyword evidence="13" id="KW-0511">Multifunctional enzyme</keyword>
<evidence type="ECO:0000256" key="14">
    <source>
        <dbReference type="ARBA" id="ARBA00023316"/>
    </source>
</evidence>
<keyword evidence="5" id="KW-0121">Carboxypeptidase</keyword>
<keyword evidence="12 17" id="KW-0472">Membrane</keyword>
<dbReference type="GO" id="GO:0009252">
    <property type="term" value="P:peptidoglycan biosynthetic process"/>
    <property type="evidence" value="ECO:0007669"/>
    <property type="project" value="UniProtKB-KW"/>
</dbReference>
<dbReference type="GO" id="GO:0008658">
    <property type="term" value="F:penicillin binding"/>
    <property type="evidence" value="ECO:0007669"/>
    <property type="project" value="InterPro"/>
</dbReference>
<evidence type="ECO:0000259" key="19">
    <source>
        <dbReference type="Pfam" id="PF00912"/>
    </source>
</evidence>
<dbReference type="GO" id="GO:0005886">
    <property type="term" value="C:plasma membrane"/>
    <property type="evidence" value="ECO:0007669"/>
    <property type="project" value="UniProtKB-SubCell"/>
</dbReference>
<dbReference type="InterPro" id="IPR012338">
    <property type="entry name" value="Beta-lactam/transpept-like"/>
</dbReference>
<keyword evidence="7" id="KW-0328">Glycosyltransferase</keyword>
<evidence type="ECO:0000256" key="9">
    <source>
        <dbReference type="ARBA" id="ARBA00022801"/>
    </source>
</evidence>
<keyword evidence="11" id="KW-0573">Peptidoglycan synthesis</keyword>
<dbReference type="Gene3D" id="1.10.3810.10">
    <property type="entry name" value="Biosynthetic peptidoglycan transglycosylase-like"/>
    <property type="match status" value="1"/>
</dbReference>
<evidence type="ECO:0000256" key="10">
    <source>
        <dbReference type="ARBA" id="ARBA00022960"/>
    </source>
</evidence>
<keyword evidence="9" id="KW-0378">Hydrolase</keyword>
<comment type="subcellular location">
    <subcellularLocation>
        <location evidence="1">Cell membrane</location>
    </subcellularLocation>
</comment>
<dbReference type="InterPro" id="IPR023346">
    <property type="entry name" value="Lysozyme-like_dom_sf"/>
</dbReference>
<evidence type="ECO:0000256" key="3">
    <source>
        <dbReference type="ARBA" id="ARBA00007739"/>
    </source>
</evidence>
<dbReference type="GO" id="GO:0009002">
    <property type="term" value="F:serine-type D-Ala-D-Ala carboxypeptidase activity"/>
    <property type="evidence" value="ECO:0007669"/>
    <property type="project" value="UniProtKB-EC"/>
</dbReference>
<dbReference type="PANTHER" id="PTHR32282">
    <property type="entry name" value="BINDING PROTEIN TRANSPEPTIDASE, PUTATIVE-RELATED"/>
    <property type="match status" value="1"/>
</dbReference>
<evidence type="ECO:0000256" key="5">
    <source>
        <dbReference type="ARBA" id="ARBA00022645"/>
    </source>
</evidence>
<dbReference type="Pfam" id="PF00912">
    <property type="entry name" value="Transgly"/>
    <property type="match status" value="1"/>
</dbReference>
<evidence type="ECO:0000259" key="18">
    <source>
        <dbReference type="Pfam" id="PF00905"/>
    </source>
</evidence>
<feature type="transmembrane region" description="Helical" evidence="17">
    <location>
        <begin position="33"/>
        <end position="53"/>
    </location>
</feature>
<dbReference type="SUPFAM" id="SSF53955">
    <property type="entry name" value="Lysozyme-like"/>
    <property type="match status" value="1"/>
</dbReference>
<feature type="domain" description="Penicillin-binding protein transpeptidase" evidence="18">
    <location>
        <begin position="338"/>
        <end position="627"/>
    </location>
</feature>
<evidence type="ECO:0000256" key="16">
    <source>
        <dbReference type="ARBA" id="ARBA00049902"/>
    </source>
</evidence>
<evidence type="ECO:0000256" key="4">
    <source>
        <dbReference type="ARBA" id="ARBA00022475"/>
    </source>
</evidence>
<dbReference type="InterPro" id="IPR036950">
    <property type="entry name" value="PBP_transglycosylase"/>
</dbReference>
<reference evidence="21" key="1">
    <citation type="submission" date="2017-09" db="EMBL/GenBank/DDBJ databases">
        <title>Depth-based differentiation of microbial function through sediment-hosted aquifers and enrichment of novel symbionts in the deep terrestrial subsurface.</title>
        <authorList>
            <person name="Probst A.J."/>
            <person name="Ladd B."/>
            <person name="Jarett J.K."/>
            <person name="Geller-Mcgrath D.E."/>
            <person name="Sieber C.M.K."/>
            <person name="Emerson J.B."/>
            <person name="Anantharaman K."/>
            <person name="Thomas B.C."/>
            <person name="Malmstrom R."/>
            <person name="Stieglmeier M."/>
            <person name="Klingl A."/>
            <person name="Woyke T."/>
            <person name="Ryan C.M."/>
            <person name="Banfield J.F."/>
        </authorList>
    </citation>
    <scope>NUCLEOTIDE SEQUENCE [LARGE SCALE GENOMIC DNA]</scope>
</reference>
<accession>A0A2M6XDJ8</accession>
<keyword evidence="17" id="KW-1133">Transmembrane helix</keyword>
<dbReference type="GO" id="GO:0008360">
    <property type="term" value="P:regulation of cell shape"/>
    <property type="evidence" value="ECO:0007669"/>
    <property type="project" value="UniProtKB-KW"/>
</dbReference>
<evidence type="ECO:0000256" key="6">
    <source>
        <dbReference type="ARBA" id="ARBA00022670"/>
    </source>
</evidence>
<dbReference type="InterPro" id="IPR001460">
    <property type="entry name" value="PCN-bd_Tpept"/>
</dbReference>
<comment type="caution">
    <text evidence="20">The sequence shown here is derived from an EMBL/GenBank/DDBJ whole genome shotgun (WGS) entry which is preliminary data.</text>
</comment>
<organism evidence="20 21">
    <name type="scientific">Candidatus Shapirobacteria bacterium CG08_land_8_20_14_0_20_39_18</name>
    <dbReference type="NCBI Taxonomy" id="1974883"/>
    <lineage>
        <taxon>Bacteria</taxon>
        <taxon>Candidatus Shapironibacteriota</taxon>
    </lineage>
</organism>
<evidence type="ECO:0000313" key="20">
    <source>
        <dbReference type="EMBL" id="PIU03697.1"/>
    </source>
</evidence>
<comment type="catalytic activity">
    <reaction evidence="16">
        <text>[GlcNAc-(1-&gt;4)-Mur2Ac(oyl-L-Ala-gamma-D-Glu-L-Lys-D-Ala-D-Ala)](n)-di-trans,octa-cis-undecaprenyl diphosphate + beta-D-GlcNAc-(1-&gt;4)-Mur2Ac(oyl-L-Ala-gamma-D-Glu-L-Lys-D-Ala-D-Ala)-di-trans,octa-cis-undecaprenyl diphosphate = [GlcNAc-(1-&gt;4)-Mur2Ac(oyl-L-Ala-gamma-D-Glu-L-Lys-D-Ala-D-Ala)](n+1)-di-trans,octa-cis-undecaprenyl diphosphate + di-trans,octa-cis-undecaprenyl diphosphate + H(+)</text>
        <dbReference type="Rhea" id="RHEA:23708"/>
        <dbReference type="Rhea" id="RHEA-COMP:9602"/>
        <dbReference type="Rhea" id="RHEA-COMP:9603"/>
        <dbReference type="ChEBI" id="CHEBI:15378"/>
        <dbReference type="ChEBI" id="CHEBI:58405"/>
        <dbReference type="ChEBI" id="CHEBI:60033"/>
        <dbReference type="ChEBI" id="CHEBI:78435"/>
        <dbReference type="EC" id="2.4.99.28"/>
    </reaction>
</comment>
<dbReference type="GO" id="GO:0030288">
    <property type="term" value="C:outer membrane-bounded periplasmic space"/>
    <property type="evidence" value="ECO:0007669"/>
    <property type="project" value="TreeGrafter"/>
</dbReference>
<dbReference type="GO" id="GO:0008955">
    <property type="term" value="F:peptidoglycan glycosyltransferase activity"/>
    <property type="evidence" value="ECO:0007669"/>
    <property type="project" value="UniProtKB-EC"/>
</dbReference>
<evidence type="ECO:0000256" key="17">
    <source>
        <dbReference type="SAM" id="Phobius"/>
    </source>
</evidence>
<evidence type="ECO:0000256" key="11">
    <source>
        <dbReference type="ARBA" id="ARBA00022984"/>
    </source>
</evidence>
<name>A0A2M6XDJ8_9BACT</name>
<keyword evidence="4" id="KW-1003">Cell membrane</keyword>
<evidence type="ECO:0000256" key="12">
    <source>
        <dbReference type="ARBA" id="ARBA00023136"/>
    </source>
</evidence>
<protein>
    <submittedName>
        <fullName evidence="20">Uncharacterized protein</fullName>
    </submittedName>
</protein>
<gene>
    <name evidence="20" type="ORF">COT44_01870</name>
</gene>
<sequence>MKFDISAFGCYNIVMPKKSKFRKTKKFPARKKYFVVCCLLFILASIFYLFWGLPSPDKLSSSQYPISTKILDRNGKILYEIYADQNRTPIKISDLPEYVKWATISAEDKDFYNHHGFSITGMIRATFNIAFRQKLQGGSTITQQLVKNALLTQERTIKRKIRESVLTLVVEMKYPKDKILEMYLNQIPYGGTAWGIESASRTYFNKSAKDLTLPEAALLAGLTASPTRYSPFGAHPELAKEREIWVLDQMVEDKHLTKDERQKAKDQEVVFAPQGNRLQAPHFVLLVKEQLVEKYGQLTVEQGGLKVTTTLDLDVQNFAQQTVASEVAKLKSANVSNGAALVTNPKTGEILAMIGSKDYFAKDIEGNFNVTTALRQPGSSIKPINYALGLMNKKITLATAFNDEPTCFQVTGQPNYCPGNYDNSFHGPIQVRFALGNSINIPAVKVLALNSLENFIPFAQQMGLTTLTDPKKYGLSLTLGGGEVKMTDMATAFGVFANQGIKQNLIYVLKVEDSSGKTLEETLPAGRQGKIQDGDRIIPAEVAYLISHALLDNNARSMAFGSSSYLNVKNHPEVSVKTGTTNDKRDNWTIGYNPSHLVTVWVGNNNNQAMSAIASGVTGASPIWNKIISSILKDSKQEWPLKPDNIIGTSICSISGKLPNPASPCDTRFEYFLEGTMPTEIENLKMNVEIDKTTNQLATDKTLPENKVNQEHSIITDPLGTQLCLDCTAQTDPIMIDYQKLQNQLALTPQPTQ</sequence>
<dbReference type="Gene3D" id="3.40.710.10">
    <property type="entry name" value="DD-peptidase/beta-lactamase superfamily"/>
    <property type="match status" value="1"/>
</dbReference>
<dbReference type="PANTHER" id="PTHR32282:SF11">
    <property type="entry name" value="PENICILLIN-BINDING PROTEIN 1B"/>
    <property type="match status" value="1"/>
</dbReference>
<evidence type="ECO:0000256" key="2">
    <source>
        <dbReference type="ARBA" id="ARBA00007090"/>
    </source>
</evidence>
<keyword evidence="8" id="KW-0808">Transferase</keyword>
<evidence type="ECO:0000256" key="13">
    <source>
        <dbReference type="ARBA" id="ARBA00023268"/>
    </source>
</evidence>
<dbReference type="Pfam" id="PF00905">
    <property type="entry name" value="Transpeptidase"/>
    <property type="match status" value="1"/>
</dbReference>
<keyword evidence="6" id="KW-0645">Protease</keyword>
<dbReference type="AlphaFoldDB" id="A0A2M6XDJ8"/>
<comment type="similarity">
    <text evidence="2">In the C-terminal section; belongs to the transpeptidase family.</text>
</comment>
<evidence type="ECO:0000256" key="8">
    <source>
        <dbReference type="ARBA" id="ARBA00022679"/>
    </source>
</evidence>